<dbReference type="Proteomes" id="UP000789396">
    <property type="component" value="Unassembled WGS sequence"/>
</dbReference>
<dbReference type="EMBL" id="CAJVPZ010005130">
    <property type="protein sequence ID" value="CAG8557064.1"/>
    <property type="molecule type" value="Genomic_DNA"/>
</dbReference>
<proteinExistence type="predicted"/>
<keyword evidence="2" id="KW-1185">Reference proteome</keyword>
<evidence type="ECO:0000313" key="2">
    <source>
        <dbReference type="Proteomes" id="UP000789396"/>
    </source>
</evidence>
<gene>
    <name evidence="1" type="ORF">RFULGI_LOCUS4898</name>
</gene>
<dbReference type="AlphaFoldDB" id="A0A9N9B893"/>
<organism evidence="1 2">
    <name type="scientific">Racocetra fulgida</name>
    <dbReference type="NCBI Taxonomy" id="60492"/>
    <lineage>
        <taxon>Eukaryota</taxon>
        <taxon>Fungi</taxon>
        <taxon>Fungi incertae sedis</taxon>
        <taxon>Mucoromycota</taxon>
        <taxon>Glomeromycotina</taxon>
        <taxon>Glomeromycetes</taxon>
        <taxon>Diversisporales</taxon>
        <taxon>Gigasporaceae</taxon>
        <taxon>Racocetra</taxon>
    </lineage>
</organism>
<protein>
    <submittedName>
        <fullName evidence="1">12796_t:CDS:1</fullName>
    </submittedName>
</protein>
<reference evidence="1" key="1">
    <citation type="submission" date="2021-06" db="EMBL/GenBank/DDBJ databases">
        <authorList>
            <person name="Kallberg Y."/>
            <person name="Tangrot J."/>
            <person name="Rosling A."/>
        </authorList>
    </citation>
    <scope>NUCLEOTIDE SEQUENCE</scope>
    <source>
        <strain evidence="1">IN212</strain>
    </source>
</reference>
<accession>A0A9N9B893</accession>
<name>A0A9N9B893_9GLOM</name>
<evidence type="ECO:0000313" key="1">
    <source>
        <dbReference type="EMBL" id="CAG8557064.1"/>
    </source>
</evidence>
<comment type="caution">
    <text evidence="1">The sequence shown here is derived from an EMBL/GenBank/DDBJ whole genome shotgun (WGS) entry which is preliminary data.</text>
</comment>
<sequence>MISDNDEDIVVHSASFDTKYKKQKMSNTYMSSLEFSQSDEFNSTEYNNLVDSDNNASNECYNLANSNNDTVTDKDNNLINEKSSNLPNKPTNILNLPNLKAIKLVSITKHSGRSWIWSYYQRYEPVLPYRTIVSCLVEVNKNHKNELCGHIMGSVDSSTGNYIRHLATRHGITESSHKKKTKKPQSSQLKIDQIIYSNPEHKRRKDQKFVELLIKDQQPISIQNDEGLKNFIAEFDLFIYSAINTITNNLILTDNLELREVNYKDDISVFDDTNLNEDQTDNIKVKTALYNAINYYWEVPLKEGMLAALLDPRCKALSFTSESLKSRTYDSLQEVYKQHQNQTNISHIKQPLPSTSKLLASIFRSNNAQIDEVYDYIGIP</sequence>
<dbReference type="OrthoDB" id="2430648at2759"/>